<evidence type="ECO:0000256" key="2">
    <source>
        <dbReference type="SAM" id="SignalP"/>
    </source>
</evidence>
<evidence type="ECO:0000313" key="3">
    <source>
        <dbReference type="EMBL" id="ALS04972.1"/>
    </source>
</evidence>
<name>A0A0U2V311_9MAXI</name>
<dbReference type="AlphaFoldDB" id="A0A0U2V311"/>
<keyword evidence="2" id="KW-0732">Signal</keyword>
<feature type="compositionally biased region" description="Basic and acidic residues" evidence="1">
    <location>
        <begin position="216"/>
        <end position="227"/>
    </location>
</feature>
<reference evidence="3" key="1">
    <citation type="journal article" date="2015" name="Sci. Rep.">
        <title>Spliced leader RNA trans-splicing discovered in copepods.</title>
        <authorList>
            <person name="Yang F."/>
            <person name="Xu D."/>
            <person name="Zhuang Y."/>
            <person name="Yi X."/>
            <person name="Huang Y."/>
            <person name="Chen H."/>
            <person name="Lin S."/>
            <person name="Campbell D.A."/>
            <person name="Sturm N.R."/>
            <person name="Liu G."/>
            <person name="Zhang H."/>
        </authorList>
    </citation>
    <scope>NUCLEOTIDE SEQUENCE</scope>
</reference>
<feature type="region of interest" description="Disordered" evidence="1">
    <location>
        <begin position="207"/>
        <end position="227"/>
    </location>
</feature>
<proteinExistence type="evidence at transcript level"/>
<evidence type="ECO:0008006" key="4">
    <source>
        <dbReference type="Google" id="ProtNLM"/>
    </source>
</evidence>
<accession>A0A0U2V311</accession>
<dbReference type="EMBL" id="KT755138">
    <property type="protein sequence ID" value="ALS04972.1"/>
    <property type="molecule type" value="mRNA"/>
</dbReference>
<feature type="chain" id="PRO_5006832838" description="Secreted protein" evidence="2">
    <location>
        <begin position="27"/>
        <end position="227"/>
    </location>
</feature>
<organism evidence="3">
    <name type="scientific">Pseudodiaptomus poplesia</name>
    <dbReference type="NCBI Taxonomy" id="213370"/>
    <lineage>
        <taxon>Eukaryota</taxon>
        <taxon>Metazoa</taxon>
        <taxon>Ecdysozoa</taxon>
        <taxon>Arthropoda</taxon>
        <taxon>Crustacea</taxon>
        <taxon>Multicrustacea</taxon>
        <taxon>Hexanauplia</taxon>
        <taxon>Copepoda</taxon>
        <taxon>Calanoida</taxon>
        <taxon>Pseudodiaptomidae</taxon>
        <taxon>Pseudodiaptomus</taxon>
    </lineage>
</organism>
<sequence length="227" mass="25885">MRRRSVARGWRLTALLFLQFLVYIEAATVSPAKPDPPTTTPSTHDSNPMPFPDVSTLYRDLDEMRDKLQQEASKPPEESYILQTIKEAVKTVLDTIIDGFKKGFVHRVERKRRQATDERKTYLDSIVYVVGSMLGKRDCSNMIACRSGKFVQRRLPGAQLIVMMVEAVVPQNLQDWYNVLKTSVLERADDCDESYDCSLTDEQLLGSEDLQSNKIPPKDTPRKDRSA</sequence>
<evidence type="ECO:0000256" key="1">
    <source>
        <dbReference type="SAM" id="MobiDB-lite"/>
    </source>
</evidence>
<feature type="region of interest" description="Disordered" evidence="1">
    <location>
        <begin position="31"/>
        <end position="52"/>
    </location>
</feature>
<feature type="signal peptide" evidence="2">
    <location>
        <begin position="1"/>
        <end position="26"/>
    </location>
</feature>
<protein>
    <recommendedName>
        <fullName evidence="4">Secreted protein</fullName>
    </recommendedName>
</protein>